<dbReference type="Gene3D" id="3.30.110.40">
    <property type="entry name" value="TusA-like domain"/>
    <property type="match status" value="1"/>
</dbReference>
<keyword evidence="6" id="KW-0676">Redox-active center</keyword>
<evidence type="ECO:0000313" key="8">
    <source>
        <dbReference type="EMBL" id="ADV43910.1"/>
    </source>
</evidence>
<comment type="similarity">
    <text evidence="2">Belongs to the class-III pyridine nucleotide-disulfide oxidoreductase family.</text>
</comment>
<dbReference type="HOGENOM" id="CLU_003291_3_0_10"/>
<comment type="cofactor">
    <cofactor evidence="1">
        <name>FAD</name>
        <dbReference type="ChEBI" id="CHEBI:57692"/>
    </cofactor>
</comment>
<dbReference type="SMART" id="SM00450">
    <property type="entry name" value="RHOD"/>
    <property type="match status" value="1"/>
</dbReference>
<evidence type="ECO:0000256" key="1">
    <source>
        <dbReference type="ARBA" id="ARBA00001974"/>
    </source>
</evidence>
<organism evidence="8 9">
    <name type="scientific">Bacteroides helcogenes (strain ATCC 35417 / DSM 20613 / JCM 6297 / CCUG 15421 / P 36-108)</name>
    <dbReference type="NCBI Taxonomy" id="693979"/>
    <lineage>
        <taxon>Bacteria</taxon>
        <taxon>Pseudomonadati</taxon>
        <taxon>Bacteroidota</taxon>
        <taxon>Bacteroidia</taxon>
        <taxon>Bacteroidales</taxon>
        <taxon>Bacteroidaceae</taxon>
        <taxon>Bacteroides</taxon>
    </lineage>
</organism>
<dbReference type="AlphaFoldDB" id="E6SQ51"/>
<dbReference type="Proteomes" id="UP000008630">
    <property type="component" value="Chromosome"/>
</dbReference>
<dbReference type="SUPFAM" id="SSF64307">
    <property type="entry name" value="SirA-like"/>
    <property type="match status" value="1"/>
</dbReference>
<dbReference type="GO" id="GO:0016491">
    <property type="term" value="F:oxidoreductase activity"/>
    <property type="evidence" value="ECO:0007669"/>
    <property type="project" value="UniProtKB-KW"/>
</dbReference>
<dbReference type="Pfam" id="PF13686">
    <property type="entry name" value="DrsE_2"/>
    <property type="match status" value="1"/>
</dbReference>
<dbReference type="KEGG" id="bhl:Bache_1932"/>
<dbReference type="Pfam" id="PF02852">
    <property type="entry name" value="Pyr_redox_dim"/>
    <property type="match status" value="1"/>
</dbReference>
<dbReference type="EMBL" id="CP002352">
    <property type="protein sequence ID" value="ADV43910.1"/>
    <property type="molecule type" value="Genomic_DNA"/>
</dbReference>
<dbReference type="InterPro" id="IPR050260">
    <property type="entry name" value="FAD-bd_OxRdtase"/>
</dbReference>
<keyword evidence="5" id="KW-0560">Oxidoreductase</keyword>
<evidence type="ECO:0000256" key="2">
    <source>
        <dbReference type="ARBA" id="ARBA00009130"/>
    </source>
</evidence>
<dbReference type="Gene3D" id="3.50.50.60">
    <property type="entry name" value="FAD/NAD(P)-binding domain"/>
    <property type="match status" value="2"/>
</dbReference>
<dbReference type="eggNOG" id="COG0446">
    <property type="taxonomic scope" value="Bacteria"/>
</dbReference>
<evidence type="ECO:0000259" key="7">
    <source>
        <dbReference type="PROSITE" id="PS50206"/>
    </source>
</evidence>
<evidence type="ECO:0000256" key="5">
    <source>
        <dbReference type="ARBA" id="ARBA00023002"/>
    </source>
</evidence>
<dbReference type="InterPro" id="IPR036873">
    <property type="entry name" value="Rhodanese-like_dom_sf"/>
</dbReference>
<dbReference type="SUPFAM" id="SSF55424">
    <property type="entry name" value="FAD/NAD-linked reductases, dimerisation (C-terminal) domain"/>
    <property type="match status" value="1"/>
</dbReference>
<dbReference type="CDD" id="cd01524">
    <property type="entry name" value="RHOD_Pyr_redox"/>
    <property type="match status" value="1"/>
</dbReference>
<dbReference type="eggNOG" id="COG0607">
    <property type="taxonomic scope" value="Bacteria"/>
</dbReference>
<dbReference type="PATRIC" id="fig|693979.3.peg.2041"/>
<keyword evidence="9" id="KW-1185">Reference proteome</keyword>
<dbReference type="InterPro" id="IPR001763">
    <property type="entry name" value="Rhodanese-like_dom"/>
</dbReference>
<evidence type="ECO:0000256" key="4">
    <source>
        <dbReference type="ARBA" id="ARBA00022827"/>
    </source>
</evidence>
<protein>
    <submittedName>
        <fullName evidence="8">FAD-dependent pyridine nucleotide-disulfide oxidoreductase</fullName>
    </submittedName>
</protein>
<gene>
    <name evidence="8" type="ordered locus">Bache_1932</name>
</gene>
<evidence type="ECO:0000256" key="6">
    <source>
        <dbReference type="ARBA" id="ARBA00023284"/>
    </source>
</evidence>
<dbReference type="OrthoDB" id="9792592at2"/>
<dbReference type="PRINTS" id="PR00411">
    <property type="entry name" value="PNDRDTASEI"/>
</dbReference>
<feature type="domain" description="Rhodanese" evidence="7">
    <location>
        <begin position="463"/>
        <end position="547"/>
    </location>
</feature>
<dbReference type="InterPro" id="IPR004099">
    <property type="entry name" value="Pyr_nucl-diS_OxRdtase_dimer"/>
</dbReference>
<dbReference type="PROSITE" id="PS50206">
    <property type="entry name" value="RHODANESE_3"/>
    <property type="match status" value="1"/>
</dbReference>
<dbReference type="STRING" id="693979.Bache_1932"/>
<dbReference type="PANTHER" id="PTHR43429">
    <property type="entry name" value="PYRIDINE NUCLEOTIDE-DISULFIDE OXIDOREDUCTASE DOMAIN-CONTAINING"/>
    <property type="match status" value="1"/>
</dbReference>
<reference evidence="8 9" key="2">
    <citation type="journal article" date="2011" name="Stand. Genomic Sci.">
        <title>Complete genome sequence of Bacteroides helcogenes type strain (P 36-108).</title>
        <authorList>
            <person name="Pati A."/>
            <person name="Gronow S."/>
            <person name="Zeytun A."/>
            <person name="Lapidus A."/>
            <person name="Nolan M."/>
            <person name="Hammon N."/>
            <person name="Deshpande S."/>
            <person name="Cheng J.F."/>
            <person name="Tapia R."/>
            <person name="Han C."/>
            <person name="Goodwin L."/>
            <person name="Pitluck S."/>
            <person name="Liolios K."/>
            <person name="Pagani I."/>
            <person name="Ivanova N."/>
            <person name="Mavromatis K."/>
            <person name="Chen A."/>
            <person name="Palaniappan K."/>
            <person name="Land M."/>
            <person name="Hauser L."/>
            <person name="Chang Y.J."/>
            <person name="Jeffries C.D."/>
            <person name="Detter J.C."/>
            <person name="Brambilla E."/>
            <person name="Rohde M."/>
            <person name="Goker M."/>
            <person name="Woyke T."/>
            <person name="Bristow J."/>
            <person name="Eisen J.A."/>
            <person name="Markowitz V."/>
            <person name="Hugenholtz P."/>
            <person name="Kyrpides N.C."/>
            <person name="Klenk H.P."/>
            <person name="Lucas S."/>
        </authorList>
    </citation>
    <scope>NUCLEOTIDE SEQUENCE [LARGE SCALE GENOMIC DNA]</scope>
    <source>
        <strain evidence="9">ATCC 35417 / DSM 20613 / JCM 6297 / CCUG 15421 / P 36-108</strain>
    </source>
</reference>
<dbReference type="Gene3D" id="3.40.1260.10">
    <property type="entry name" value="DsrEFH-like"/>
    <property type="match status" value="1"/>
</dbReference>
<dbReference type="eggNOG" id="COG2210">
    <property type="taxonomic scope" value="Bacteria"/>
</dbReference>
<dbReference type="InterPro" id="IPR032836">
    <property type="entry name" value="DsrE2-like"/>
</dbReference>
<dbReference type="InterPro" id="IPR036188">
    <property type="entry name" value="FAD/NAD-bd_sf"/>
</dbReference>
<accession>E6SQ51</accession>
<keyword evidence="3" id="KW-0285">Flavoprotein</keyword>
<evidence type="ECO:0000313" key="9">
    <source>
        <dbReference type="Proteomes" id="UP000008630"/>
    </source>
</evidence>
<dbReference type="Pfam" id="PF07992">
    <property type="entry name" value="Pyr_redox_2"/>
    <property type="match status" value="1"/>
</dbReference>
<keyword evidence="4" id="KW-0274">FAD</keyword>
<dbReference type="SUPFAM" id="SSF52821">
    <property type="entry name" value="Rhodanese/Cell cycle control phosphatase"/>
    <property type="match status" value="1"/>
</dbReference>
<dbReference type="InterPro" id="IPR023753">
    <property type="entry name" value="FAD/NAD-binding_dom"/>
</dbReference>
<dbReference type="PRINTS" id="PR00368">
    <property type="entry name" value="FADPNR"/>
</dbReference>
<dbReference type="InterPro" id="IPR001455">
    <property type="entry name" value="TusA-like"/>
</dbReference>
<dbReference type="PROSITE" id="PS01148">
    <property type="entry name" value="UPF0033"/>
    <property type="match status" value="1"/>
</dbReference>
<dbReference type="InterPro" id="IPR016156">
    <property type="entry name" value="FAD/NAD-linked_Rdtase_dimer_sf"/>
</dbReference>
<dbReference type="PANTHER" id="PTHR43429:SF1">
    <property type="entry name" value="NAD(P)H SULFUR OXIDOREDUCTASE (COA-DEPENDENT)"/>
    <property type="match status" value="1"/>
</dbReference>
<sequence>MKYVIIGGVAGGATAAARLRRVDEKAEILLLEKGAYISYANCGLPYYIGDIITEREKLLVQTPESFGMRFRIDVRVRNEVLAIHPQTKVVTVRRADGEQYTESYDKLLLSPGANPVKPPLEGIDSEGIFTLRNVEDTDRIKAYITDHHVKRAVVVGAGFIGLEMAENLHHAGVAVSIVEMGNQVMAPIDFSMAAYIHQHLIQKGASLYLEESVTHFRRTDRGIDVFLKSGKEIPADMVLLSIGVRPATSLAKEAGLQLGETGGIWVDEHLETSVKDIYAVGDAIEYPHPLTGKPWLNYLANPANRQGRIVADNMVFGNTVSYEGAIGTSIAKVFDMTVASTGLAAKRLKQWGMEYQSSVTHSVSHAGYYPDAFPLTLKLTFHPKTGKLYGAQCVGYDGVDKRIDQISQLIKHGGTIYDLMETEHAYAPPFSSAKDPVAIGGYVASNIISGAMPAISWRELVEQKDQVMLIDTRTSEEYAFGTIPGAVNIPLDEMREHLSEIPGDKPVVLFCAVGLRGYLAQRILIGCGCHNVRNLIGGYKTYSTSIAPVPSPLAVASSAATISVSTETDAPLASASKKETLKINACGLQCPGPIMQVKKAVDSIAAGERVEIVATDAGFARDASAWCDTTGNKLVEKHEDKGRYTVVIEKGDPSCACPSGSHFGGGRGKTLILFSDDLDKALATFVLANGAAATGQKVSVFFTFWGLNVLKKVHKPDVRKDFFGKMFGMMLPSSSLRLKMSQMHMFGIGSRLMRFLMKRKGIDSLESLRSQALAQGVEFIACQMSMDMMGIQREELLDGVTIGGVATYMERADKANVNLFI</sequence>
<proteinExistence type="inferred from homology"/>
<dbReference type="InterPro" id="IPR027396">
    <property type="entry name" value="DsrEFH-like"/>
</dbReference>
<dbReference type="SUPFAM" id="SSF51905">
    <property type="entry name" value="FAD/NAD(P)-binding domain"/>
    <property type="match status" value="1"/>
</dbReference>
<name>E6SQ51_BACT6</name>
<dbReference type="SUPFAM" id="SSF75169">
    <property type="entry name" value="DsrEFH-like"/>
    <property type="match status" value="1"/>
</dbReference>
<reference key="1">
    <citation type="submission" date="2010-11" db="EMBL/GenBank/DDBJ databases">
        <title>The complete genome of Bacteroides helcogenes P 36-108.</title>
        <authorList>
            <consortium name="US DOE Joint Genome Institute (JGI-PGF)"/>
            <person name="Lucas S."/>
            <person name="Copeland A."/>
            <person name="Lapidus A."/>
            <person name="Bruce D."/>
            <person name="Goodwin L."/>
            <person name="Pitluck S."/>
            <person name="Kyrpides N."/>
            <person name="Mavromatis K."/>
            <person name="Ivanova N."/>
            <person name="Zeytun A."/>
            <person name="Brettin T."/>
            <person name="Detter J.C."/>
            <person name="Tapia R."/>
            <person name="Han C."/>
            <person name="Land M."/>
            <person name="Hauser L."/>
            <person name="Markowitz V."/>
            <person name="Cheng J.-F."/>
            <person name="Hugenholtz P."/>
            <person name="Woyke T."/>
            <person name="Wu D."/>
            <person name="Gronow S."/>
            <person name="Wellnitz S."/>
            <person name="Brambilla E."/>
            <person name="Klenk H.-P."/>
            <person name="Eisen J.A."/>
        </authorList>
    </citation>
    <scope>NUCLEOTIDE SEQUENCE</scope>
    <source>
        <strain>P 36-108</strain>
    </source>
</reference>
<dbReference type="RefSeq" id="WP_013547503.1">
    <property type="nucleotide sequence ID" value="NC_014933.1"/>
</dbReference>
<dbReference type="Gene3D" id="3.40.250.10">
    <property type="entry name" value="Rhodanese-like domain"/>
    <property type="match status" value="1"/>
</dbReference>
<dbReference type="InterPro" id="IPR036868">
    <property type="entry name" value="TusA-like_sf"/>
</dbReference>
<dbReference type="Pfam" id="PF00581">
    <property type="entry name" value="Rhodanese"/>
    <property type="match status" value="1"/>
</dbReference>
<dbReference type="Pfam" id="PF01206">
    <property type="entry name" value="TusA"/>
    <property type="match status" value="1"/>
</dbReference>
<evidence type="ECO:0000256" key="3">
    <source>
        <dbReference type="ARBA" id="ARBA00022630"/>
    </source>
</evidence>